<dbReference type="GO" id="GO:0071034">
    <property type="term" value="P:CUT catabolic process"/>
    <property type="evidence" value="ECO:0007669"/>
    <property type="project" value="TreeGrafter"/>
</dbReference>
<dbReference type="InterPro" id="IPR012340">
    <property type="entry name" value="NA-bd_OB-fold"/>
</dbReference>
<reference evidence="11" key="2">
    <citation type="submission" date="2022-10" db="EMBL/GenBank/DDBJ databases">
        <authorList>
            <consortium name="ENA_rothamsted_submissions"/>
            <consortium name="culmorum"/>
            <person name="King R."/>
        </authorList>
    </citation>
    <scope>NUCLEOTIDE SEQUENCE</scope>
</reference>
<protein>
    <recommendedName>
        <fullName evidence="9">Ribosomal RNA-processing protein 40</fullName>
    </recommendedName>
</protein>
<reference evidence="11" key="1">
    <citation type="submission" date="2022-01" db="EMBL/GenBank/DDBJ databases">
        <authorList>
            <person name="King R."/>
        </authorList>
    </citation>
    <scope>NUCLEOTIDE SEQUENCE</scope>
</reference>
<dbReference type="Proteomes" id="UP001153620">
    <property type="component" value="Chromosome 1"/>
</dbReference>
<dbReference type="EMBL" id="OU895877">
    <property type="protein sequence ID" value="CAG9798759.1"/>
    <property type="molecule type" value="Genomic_DNA"/>
</dbReference>
<dbReference type="GO" id="GO:0005730">
    <property type="term" value="C:nucleolus"/>
    <property type="evidence" value="ECO:0007669"/>
    <property type="project" value="UniProtKB-SubCell"/>
</dbReference>
<dbReference type="GO" id="GO:0000177">
    <property type="term" value="C:cytoplasmic exosome (RNase complex)"/>
    <property type="evidence" value="ECO:0007669"/>
    <property type="project" value="TreeGrafter"/>
</dbReference>
<keyword evidence="4" id="KW-0963">Cytoplasm</keyword>
<dbReference type="SUPFAM" id="SSF50249">
    <property type="entry name" value="Nucleic acid-binding proteins"/>
    <property type="match status" value="1"/>
</dbReference>
<feature type="domain" description="K Homology" evidence="10">
    <location>
        <begin position="152"/>
        <end position="198"/>
    </location>
</feature>
<evidence type="ECO:0000256" key="4">
    <source>
        <dbReference type="ARBA" id="ARBA00022490"/>
    </source>
</evidence>
<dbReference type="Gene3D" id="2.40.50.100">
    <property type="match status" value="1"/>
</dbReference>
<dbReference type="GO" id="GO:0000176">
    <property type="term" value="C:nuclear exosome (RNase complex)"/>
    <property type="evidence" value="ECO:0007669"/>
    <property type="project" value="TreeGrafter"/>
</dbReference>
<dbReference type="GO" id="GO:0071035">
    <property type="term" value="P:nuclear polyadenylation-dependent rRNA catabolic process"/>
    <property type="evidence" value="ECO:0007669"/>
    <property type="project" value="TreeGrafter"/>
</dbReference>
<keyword evidence="8" id="KW-0539">Nucleus</keyword>
<gene>
    <name evidence="11" type="ORF">CHIRRI_LOCUS1738</name>
</gene>
<accession>A0A9N9RIN1</accession>
<proteinExistence type="inferred from homology"/>
<keyword evidence="6" id="KW-0271">Exosome</keyword>
<evidence type="ECO:0000313" key="11">
    <source>
        <dbReference type="EMBL" id="CAG9798759.1"/>
    </source>
</evidence>
<sequence length="236" mass="26272">MECKVGDVVMPGNIIQEADALAKESKKVVLGNGLRLENDSAVSSKSGLLCKRKNIFYVDSYQKKYIPAKNDNVIGIVQSKTLEFFWVDISYSELAILPYLAFEGATKKNRPEINVGDLVYAKVVLANPDLEAELVCVDSTGKKGKLGELKDGLMFSCSINLVRKILNEKCNLLHLLSKECPYELVAAINGRIWINTKSLRATILLRDTILEAEHTAYNQMKDLVDRFATELTGIKI</sequence>
<dbReference type="GO" id="GO:0010468">
    <property type="term" value="P:regulation of gene expression"/>
    <property type="evidence" value="ECO:0007669"/>
    <property type="project" value="UniProtKB-ARBA"/>
</dbReference>
<dbReference type="InterPro" id="IPR026699">
    <property type="entry name" value="Exosome_RNA_bind1/RRP40/RRP4"/>
</dbReference>
<evidence type="ECO:0000256" key="8">
    <source>
        <dbReference type="ARBA" id="ARBA00023242"/>
    </source>
</evidence>
<evidence type="ECO:0000259" key="10">
    <source>
        <dbReference type="Pfam" id="PF15985"/>
    </source>
</evidence>
<dbReference type="GO" id="GO:0000467">
    <property type="term" value="P:exonucleolytic trimming to generate mature 3'-end of 5.8S rRNA from tricistronic rRNA transcript (SSU-rRNA, 5.8S rRNA, LSU-rRNA)"/>
    <property type="evidence" value="ECO:0007669"/>
    <property type="project" value="TreeGrafter"/>
</dbReference>
<dbReference type="GO" id="GO:0071038">
    <property type="term" value="P:TRAMP-dependent tRNA surveillance pathway"/>
    <property type="evidence" value="ECO:0007669"/>
    <property type="project" value="TreeGrafter"/>
</dbReference>
<evidence type="ECO:0000256" key="7">
    <source>
        <dbReference type="ARBA" id="ARBA00022884"/>
    </source>
</evidence>
<dbReference type="GO" id="GO:0071051">
    <property type="term" value="P:poly(A)-dependent snoRNA 3'-end processing"/>
    <property type="evidence" value="ECO:0007669"/>
    <property type="project" value="TreeGrafter"/>
</dbReference>
<dbReference type="GO" id="GO:0003723">
    <property type="term" value="F:RNA binding"/>
    <property type="evidence" value="ECO:0007669"/>
    <property type="project" value="UniProtKB-KW"/>
</dbReference>
<organism evidence="11 12">
    <name type="scientific">Chironomus riparius</name>
    <dbReference type="NCBI Taxonomy" id="315576"/>
    <lineage>
        <taxon>Eukaryota</taxon>
        <taxon>Metazoa</taxon>
        <taxon>Ecdysozoa</taxon>
        <taxon>Arthropoda</taxon>
        <taxon>Hexapoda</taxon>
        <taxon>Insecta</taxon>
        <taxon>Pterygota</taxon>
        <taxon>Neoptera</taxon>
        <taxon>Endopterygota</taxon>
        <taxon>Diptera</taxon>
        <taxon>Nematocera</taxon>
        <taxon>Chironomoidea</taxon>
        <taxon>Chironomidae</taxon>
        <taxon>Chironominae</taxon>
        <taxon>Chironomus</taxon>
    </lineage>
</organism>
<dbReference type="InterPro" id="IPR049469">
    <property type="entry name" value="RRP40_KH-I"/>
</dbReference>
<dbReference type="AlphaFoldDB" id="A0A9N9RIN1"/>
<evidence type="ECO:0000256" key="5">
    <source>
        <dbReference type="ARBA" id="ARBA00022552"/>
    </source>
</evidence>
<dbReference type="PANTHER" id="PTHR21321">
    <property type="entry name" value="PNAS-3 RELATED"/>
    <property type="match status" value="1"/>
</dbReference>
<comment type="subcellular location">
    <subcellularLocation>
        <location evidence="1">Cytoplasm</location>
    </subcellularLocation>
    <subcellularLocation>
        <location evidence="2">Nucleus</location>
        <location evidence="2">Nucleolus</location>
    </subcellularLocation>
</comment>
<evidence type="ECO:0000256" key="1">
    <source>
        <dbReference type="ARBA" id="ARBA00004496"/>
    </source>
</evidence>
<evidence type="ECO:0000256" key="6">
    <source>
        <dbReference type="ARBA" id="ARBA00022835"/>
    </source>
</evidence>
<dbReference type="CDD" id="cd22526">
    <property type="entry name" value="KH-I_Rrp40"/>
    <property type="match status" value="1"/>
</dbReference>
<dbReference type="InterPro" id="IPR036612">
    <property type="entry name" value="KH_dom_type_1_sf"/>
</dbReference>
<dbReference type="Pfam" id="PF21262">
    <property type="entry name" value="RRP40_S1"/>
    <property type="match status" value="1"/>
</dbReference>
<dbReference type="Pfam" id="PF15985">
    <property type="entry name" value="KH_6"/>
    <property type="match status" value="1"/>
</dbReference>
<dbReference type="Gene3D" id="3.30.1370.10">
    <property type="entry name" value="K Homology domain, type 1"/>
    <property type="match status" value="1"/>
</dbReference>
<dbReference type="OrthoDB" id="340500at2759"/>
<evidence type="ECO:0000256" key="2">
    <source>
        <dbReference type="ARBA" id="ARBA00004604"/>
    </source>
</evidence>
<dbReference type="FunFam" id="2.40.50.140:FF:000112">
    <property type="entry name" value="Exosome complex component RRP40"/>
    <property type="match status" value="1"/>
</dbReference>
<keyword evidence="7" id="KW-0694">RNA-binding</keyword>
<evidence type="ECO:0000256" key="3">
    <source>
        <dbReference type="ARBA" id="ARBA00007841"/>
    </source>
</evidence>
<dbReference type="CDD" id="cd05790">
    <property type="entry name" value="S1_Rrp40"/>
    <property type="match status" value="1"/>
</dbReference>
<dbReference type="InterPro" id="IPR004088">
    <property type="entry name" value="KH_dom_type_1"/>
</dbReference>
<keyword evidence="12" id="KW-1185">Reference proteome</keyword>
<name>A0A9N9RIN1_9DIPT</name>
<dbReference type="SUPFAM" id="SSF110324">
    <property type="entry name" value="Ribosomal L27 protein-like"/>
    <property type="match status" value="1"/>
</dbReference>
<dbReference type="InterPro" id="IPR037319">
    <property type="entry name" value="Rrp40_S1"/>
</dbReference>
<keyword evidence="5" id="KW-0698">rRNA processing</keyword>
<evidence type="ECO:0000256" key="9">
    <source>
        <dbReference type="ARBA" id="ARBA00030615"/>
    </source>
</evidence>
<evidence type="ECO:0000313" key="12">
    <source>
        <dbReference type="Proteomes" id="UP001153620"/>
    </source>
</evidence>
<dbReference type="SUPFAM" id="SSF54791">
    <property type="entry name" value="Eukaryotic type KH-domain (KH-domain type I)"/>
    <property type="match status" value="1"/>
</dbReference>
<dbReference type="GO" id="GO:0034475">
    <property type="term" value="P:U4 snRNA 3'-end processing"/>
    <property type="evidence" value="ECO:0007669"/>
    <property type="project" value="TreeGrafter"/>
</dbReference>
<dbReference type="PANTHER" id="PTHR21321:SF1">
    <property type="entry name" value="EXOSOME COMPLEX COMPONENT RRP40"/>
    <property type="match status" value="1"/>
</dbReference>
<dbReference type="Gene3D" id="2.40.50.140">
    <property type="entry name" value="Nucleic acid-binding proteins"/>
    <property type="match status" value="1"/>
</dbReference>
<comment type="similarity">
    <text evidence="3">Belongs to the RRP40 family.</text>
</comment>